<protein>
    <submittedName>
        <fullName evidence="1">Cyclic lactone autoinducer peptide</fullName>
    </submittedName>
</protein>
<keyword evidence="2" id="KW-1185">Reference proteome</keyword>
<dbReference type="Proteomes" id="UP000286268">
    <property type="component" value="Chromosome"/>
</dbReference>
<dbReference type="RefSeq" id="WP_128215133.1">
    <property type="nucleotide sequence ID" value="NZ_CP025746.1"/>
</dbReference>
<sequence>MNSMKNQLVEKLASKIGEASIKISDKATGKCMIGYFYEPKAMLEIIKEQNK</sequence>
<evidence type="ECO:0000313" key="2">
    <source>
        <dbReference type="Proteomes" id="UP000286268"/>
    </source>
</evidence>
<gene>
    <name evidence="1" type="ORF">C1I91_23805</name>
</gene>
<organism evidence="1 2">
    <name type="scientific">Clostridium manihotivorum</name>
    <dbReference type="NCBI Taxonomy" id="2320868"/>
    <lineage>
        <taxon>Bacteria</taxon>
        <taxon>Bacillati</taxon>
        <taxon>Bacillota</taxon>
        <taxon>Clostridia</taxon>
        <taxon>Eubacteriales</taxon>
        <taxon>Clostridiaceae</taxon>
        <taxon>Clostridium</taxon>
    </lineage>
</organism>
<evidence type="ECO:0000313" key="1">
    <source>
        <dbReference type="EMBL" id="QAA34418.1"/>
    </source>
</evidence>
<accession>A0A3R5R1A4</accession>
<dbReference type="KEGG" id="cmah:C1I91_23805"/>
<reference evidence="1 2" key="1">
    <citation type="submission" date="2018-01" db="EMBL/GenBank/DDBJ databases">
        <title>Genome Sequencing and Assembly of Anaerobacter polyendosporus strain CT4.</title>
        <authorList>
            <person name="Tachaapaikoon C."/>
            <person name="Sutheeworapong S."/>
            <person name="Jenjaroenpun P."/>
            <person name="Wongsurawat T."/>
            <person name="Nookeaw I."/>
            <person name="Cheawchanlertfa P."/>
            <person name="Kosugi A."/>
            <person name="Cheevadhanarak S."/>
            <person name="Ratanakhanokchai K."/>
        </authorList>
    </citation>
    <scope>NUCLEOTIDE SEQUENCE [LARGE SCALE GENOMIC DNA]</scope>
    <source>
        <strain evidence="1 2">CT4</strain>
    </source>
</reference>
<dbReference type="AlphaFoldDB" id="A0A3R5R1A4"/>
<name>A0A3R5R1A4_9CLOT</name>
<dbReference type="OrthoDB" id="1927339at2"/>
<dbReference type="EMBL" id="CP025746">
    <property type="protein sequence ID" value="QAA34418.1"/>
    <property type="molecule type" value="Genomic_DNA"/>
</dbReference>
<proteinExistence type="predicted"/>